<dbReference type="PANTHER" id="PTHR23355:SF9">
    <property type="entry name" value="DIS3-LIKE EXONUCLEASE 2"/>
    <property type="match status" value="1"/>
</dbReference>
<dbReference type="CDD" id="cd04471">
    <property type="entry name" value="S1_RNase_R"/>
    <property type="match status" value="1"/>
</dbReference>
<proteinExistence type="inferred from homology"/>
<dbReference type="Pfam" id="PF00773">
    <property type="entry name" value="RNB"/>
    <property type="match status" value="1"/>
</dbReference>
<reference evidence="11 12" key="1">
    <citation type="submission" date="2017-08" db="EMBL/GenBank/DDBJ databases">
        <title>Burning lignite coal seam in the remote Altai Mountains harbors a hydrogen-driven thermophilic microbial community.</title>
        <authorList>
            <person name="Kadnikov V.V."/>
            <person name="Mardanov A.V."/>
            <person name="Ivasenko D."/>
            <person name="Beletsky A.V."/>
            <person name="Karnachuk O.V."/>
            <person name="Ravin N.V."/>
        </authorList>
    </citation>
    <scope>NUCLEOTIDE SEQUENCE [LARGE SCALE GENOMIC DNA]</scope>
    <source>
        <strain evidence="11">AL31</strain>
    </source>
</reference>
<evidence type="ECO:0000256" key="3">
    <source>
        <dbReference type="ARBA" id="ARBA00022490"/>
    </source>
</evidence>
<dbReference type="SMART" id="SM00955">
    <property type="entry name" value="RNB"/>
    <property type="match status" value="1"/>
</dbReference>
<dbReference type="InterPro" id="IPR022966">
    <property type="entry name" value="RNase_II/R_CS"/>
</dbReference>
<dbReference type="Pfam" id="PF08206">
    <property type="entry name" value="OB_RNB"/>
    <property type="match status" value="1"/>
</dbReference>
<feature type="region of interest" description="Disordered" evidence="9">
    <location>
        <begin position="734"/>
        <end position="812"/>
    </location>
</feature>
<dbReference type="NCBIfam" id="TIGR00358">
    <property type="entry name" value="3_prime_RNase"/>
    <property type="match status" value="1"/>
</dbReference>
<dbReference type="InterPro" id="IPR050180">
    <property type="entry name" value="RNR_Ribonuclease"/>
</dbReference>
<dbReference type="Pfam" id="PF00575">
    <property type="entry name" value="S1"/>
    <property type="match status" value="1"/>
</dbReference>
<keyword evidence="4 8" id="KW-0540">Nuclease</keyword>
<dbReference type="GO" id="GO:0008859">
    <property type="term" value="F:exoribonuclease II activity"/>
    <property type="evidence" value="ECO:0007669"/>
    <property type="project" value="UniProtKB-UniRule"/>
</dbReference>
<dbReference type="SMART" id="SM00357">
    <property type="entry name" value="CSP"/>
    <property type="match status" value="2"/>
</dbReference>
<dbReference type="Gene3D" id="2.40.50.140">
    <property type="entry name" value="Nucleic acid-binding proteins"/>
    <property type="match status" value="2"/>
</dbReference>
<dbReference type="SMART" id="SM00316">
    <property type="entry name" value="S1"/>
    <property type="match status" value="1"/>
</dbReference>
<evidence type="ECO:0000313" key="12">
    <source>
        <dbReference type="Proteomes" id="UP000244016"/>
    </source>
</evidence>
<evidence type="ECO:0000256" key="7">
    <source>
        <dbReference type="ARBA" id="ARBA00022884"/>
    </source>
</evidence>
<comment type="caution">
    <text evidence="11">The sequence shown here is derived from an EMBL/GenBank/DDBJ whole genome shotgun (WGS) entry which is preliminary data.</text>
</comment>
<dbReference type="NCBIfam" id="TIGR02063">
    <property type="entry name" value="RNase_R"/>
    <property type="match status" value="1"/>
</dbReference>
<keyword evidence="3 8" id="KW-0963">Cytoplasm</keyword>
<dbReference type="EMBL" id="PEBW01000009">
    <property type="protein sequence ID" value="PTQ50904.1"/>
    <property type="molecule type" value="Genomic_DNA"/>
</dbReference>
<comment type="catalytic activity">
    <reaction evidence="1 8">
        <text>Exonucleolytic cleavage in the 3'- to 5'-direction to yield nucleoside 5'-phosphates.</text>
        <dbReference type="EC" id="3.1.13.1"/>
    </reaction>
</comment>
<dbReference type="PANTHER" id="PTHR23355">
    <property type="entry name" value="RIBONUCLEASE"/>
    <property type="match status" value="1"/>
</dbReference>
<evidence type="ECO:0000256" key="8">
    <source>
        <dbReference type="HAMAP-Rule" id="MF_01895"/>
    </source>
</evidence>
<dbReference type="InterPro" id="IPR013223">
    <property type="entry name" value="RNase_B_OB_dom"/>
</dbReference>
<dbReference type="GO" id="GO:0005829">
    <property type="term" value="C:cytosol"/>
    <property type="evidence" value="ECO:0007669"/>
    <property type="project" value="TreeGrafter"/>
</dbReference>
<dbReference type="HAMAP" id="MF_01895">
    <property type="entry name" value="RNase_R"/>
    <property type="match status" value="1"/>
</dbReference>
<evidence type="ECO:0000256" key="5">
    <source>
        <dbReference type="ARBA" id="ARBA00022801"/>
    </source>
</evidence>
<protein>
    <recommendedName>
        <fullName evidence="8">Ribonuclease R</fullName>
        <shortName evidence="8">RNase R</shortName>
        <ecNumber evidence="8">3.1.13.1</ecNumber>
    </recommendedName>
</protein>
<evidence type="ECO:0000256" key="1">
    <source>
        <dbReference type="ARBA" id="ARBA00001849"/>
    </source>
</evidence>
<dbReference type="InterPro" id="IPR004476">
    <property type="entry name" value="RNase_II/RNase_R"/>
</dbReference>
<organism evidence="11 12">
    <name type="scientific">Brockia lithotrophica</name>
    <dbReference type="NCBI Taxonomy" id="933949"/>
    <lineage>
        <taxon>Bacteria</taxon>
        <taxon>Bacillati</taxon>
        <taxon>Bacillota</taxon>
        <taxon>Bacilli</taxon>
        <taxon>Bacillales</taxon>
        <taxon>Bacillales Family X. Incertae Sedis</taxon>
        <taxon>Brockia</taxon>
    </lineage>
</organism>
<name>A0A2T5G3Z4_9BACL</name>
<dbReference type="Pfam" id="PF17876">
    <property type="entry name" value="CSD2"/>
    <property type="match status" value="1"/>
</dbReference>
<accession>A0A2T5G3Z4</accession>
<evidence type="ECO:0000256" key="6">
    <source>
        <dbReference type="ARBA" id="ARBA00022839"/>
    </source>
</evidence>
<dbReference type="AlphaFoldDB" id="A0A2T5G3Z4"/>
<comment type="similarity">
    <text evidence="8">Belongs to the RNR ribonuclease family. RNase R subfamily.</text>
</comment>
<dbReference type="SUPFAM" id="SSF50249">
    <property type="entry name" value="Nucleic acid-binding proteins"/>
    <property type="match status" value="4"/>
</dbReference>
<evidence type="ECO:0000313" key="11">
    <source>
        <dbReference type="EMBL" id="PTQ50904.1"/>
    </source>
</evidence>
<dbReference type="InterPro" id="IPR012906">
    <property type="entry name" value="PaaX-like_N"/>
</dbReference>
<dbReference type="GO" id="GO:0003723">
    <property type="term" value="F:RNA binding"/>
    <property type="evidence" value="ECO:0007669"/>
    <property type="project" value="UniProtKB-UniRule"/>
</dbReference>
<evidence type="ECO:0000256" key="9">
    <source>
        <dbReference type="SAM" id="MobiDB-lite"/>
    </source>
</evidence>
<dbReference type="PROSITE" id="PS01175">
    <property type="entry name" value="RIBONUCLEASE_II"/>
    <property type="match status" value="1"/>
</dbReference>
<keyword evidence="7 8" id="KW-0694">RNA-binding</keyword>
<dbReference type="InterPro" id="IPR040476">
    <property type="entry name" value="CSD2"/>
</dbReference>
<evidence type="ECO:0000256" key="2">
    <source>
        <dbReference type="ARBA" id="ARBA00004496"/>
    </source>
</evidence>
<evidence type="ECO:0000256" key="4">
    <source>
        <dbReference type="ARBA" id="ARBA00022722"/>
    </source>
</evidence>
<dbReference type="Pfam" id="PF07848">
    <property type="entry name" value="PaaX"/>
    <property type="match status" value="1"/>
</dbReference>
<dbReference type="InterPro" id="IPR001900">
    <property type="entry name" value="RNase_II/R"/>
</dbReference>
<comment type="subcellular location">
    <subcellularLocation>
        <location evidence="2 8">Cytoplasm</location>
    </subcellularLocation>
</comment>
<keyword evidence="6 8" id="KW-0269">Exonuclease</keyword>
<dbReference type="InterPro" id="IPR011129">
    <property type="entry name" value="CSD"/>
</dbReference>
<dbReference type="GO" id="GO:0006402">
    <property type="term" value="P:mRNA catabolic process"/>
    <property type="evidence" value="ECO:0007669"/>
    <property type="project" value="TreeGrafter"/>
</dbReference>
<dbReference type="PROSITE" id="PS50126">
    <property type="entry name" value="S1"/>
    <property type="match status" value="1"/>
</dbReference>
<feature type="domain" description="S1 motif" evidence="10">
    <location>
        <begin position="634"/>
        <end position="714"/>
    </location>
</feature>
<comment type="function">
    <text evidence="8">3'-5' exoribonuclease that releases 5'-nucleoside monophosphates and is involved in maturation of structured RNAs.</text>
</comment>
<dbReference type="InterPro" id="IPR011805">
    <property type="entry name" value="RNase_R"/>
</dbReference>
<dbReference type="EC" id="3.1.13.1" evidence="8"/>
<dbReference type="Proteomes" id="UP000244016">
    <property type="component" value="Unassembled WGS sequence"/>
</dbReference>
<dbReference type="InterPro" id="IPR012340">
    <property type="entry name" value="NA-bd_OB-fold"/>
</dbReference>
<feature type="compositionally biased region" description="Basic residues" evidence="9">
    <location>
        <begin position="803"/>
        <end position="812"/>
    </location>
</feature>
<evidence type="ECO:0000259" key="10">
    <source>
        <dbReference type="PROSITE" id="PS50126"/>
    </source>
</evidence>
<keyword evidence="5 8" id="KW-0378">Hydrolase</keyword>
<dbReference type="InterPro" id="IPR003029">
    <property type="entry name" value="S1_domain"/>
</dbReference>
<sequence>MVLSEDPVAQAVVGAVRQAARPLASSELVELLAARGISEAAVREVLSRLVEEGEIVRTRSRRYGLPEQMNLVRGRLEVHTRGYAFLLPDREGEPDVYVPAANLHGAWPGDVVLVRKSGTGGNGRKVEGEVVRILRRAFRRVVGTYEEEARLGYVVPDDLRIPGAITVAPRERRGAVPGHKVVVEILEYPDDRRPAVGRVVEILGHKDDPGVDILSIVRKYELPEAFPEDVLEEAARLPDRVREEDLVGRRDLREVDVFTIDGEDAKDFDDAVHIEPLPRGGWRLGVHIADVSAYVREGTALDREAYLRGTSVYLVDRVIPMLPHTLSNGIASLNPGEDRLAISVLLDFDAEGRRLRYEFFPSVIRSRARMTYTSVNRLLSGEEAEDAFTSREVYERFRENLFAMAELARKIRARRRARGAIDFDLDEARIVLGDDGKPIDVHRRERGEGERLIEDFMLVANEAIAEWAEAADLPFLYRVHEPPDPEKMRGFFEFLANLGYVVRARPGGVTPKQLQAVLEEARGEPEEMVISTLLLRSMQRARYAAENLGHFGLAATHYTHFTAPIRRYPDLIVHRLLRRYAFHGRIPDAAERERLVEWLDEAAKHTSTRERVAMEAEWETEAYKKAEYMQAHVGETFDGVVSGVTSFGLFVRLPNTIEGLVHLSYMTDDYYVFHEKEMILVGEHTGKVYRIGDPIRVTCVGVHLEERTIDFALAEEELPDRPLGQAKRRVKVIRPDDGAPGRAPSGFARGKPHFDGARRSSTPKAVRERDAYFAEGGLAGDASSRGRKGPVPAEFADHERGKGAQKRKKRRK</sequence>
<gene>
    <name evidence="8" type="primary">rnr</name>
    <name evidence="11" type="ORF">BLITH_1443</name>
</gene>